<dbReference type="SUPFAM" id="SSF52518">
    <property type="entry name" value="Thiamin diphosphate-binding fold (THDP-binding)"/>
    <property type="match status" value="2"/>
</dbReference>
<dbReference type="InterPro" id="IPR045229">
    <property type="entry name" value="TPP_enz"/>
</dbReference>
<dbReference type="Gene3D" id="3.40.50.970">
    <property type="match status" value="2"/>
</dbReference>
<dbReference type="Gene3D" id="3.40.50.1220">
    <property type="entry name" value="TPP-binding domain"/>
    <property type="match status" value="1"/>
</dbReference>
<dbReference type="Pfam" id="PF02776">
    <property type="entry name" value="TPP_enzyme_N"/>
    <property type="match status" value="1"/>
</dbReference>
<comment type="caution">
    <text evidence="7">The sequence shown here is derived from an EMBL/GenBank/DDBJ whole genome shotgun (WGS) entry which is preliminary data.</text>
</comment>
<dbReference type="SUPFAM" id="SSF52467">
    <property type="entry name" value="DHS-like NAD/FAD-binding domain"/>
    <property type="match status" value="1"/>
</dbReference>
<dbReference type="Proteomes" id="UP000246278">
    <property type="component" value="Unassembled WGS sequence"/>
</dbReference>
<dbReference type="RefSeq" id="WP_110024161.1">
    <property type="nucleotide sequence ID" value="NZ_PDNZ01000009.1"/>
</dbReference>
<dbReference type="InterPro" id="IPR011766">
    <property type="entry name" value="TPP_enzyme_TPP-bd"/>
</dbReference>
<keyword evidence="8" id="KW-1185">Reference proteome</keyword>
<dbReference type="InterPro" id="IPR029061">
    <property type="entry name" value="THDP-binding"/>
</dbReference>
<feature type="domain" description="Thiamine pyrophosphate enzyme N-terminal TPP-binding" evidence="6">
    <location>
        <begin position="1"/>
        <end position="115"/>
    </location>
</feature>
<dbReference type="Pfam" id="PF02775">
    <property type="entry name" value="TPP_enzyme_C"/>
    <property type="match status" value="1"/>
</dbReference>
<dbReference type="GO" id="GO:0050660">
    <property type="term" value="F:flavin adenine dinucleotide binding"/>
    <property type="evidence" value="ECO:0007669"/>
    <property type="project" value="TreeGrafter"/>
</dbReference>
<dbReference type="GO" id="GO:0000287">
    <property type="term" value="F:magnesium ion binding"/>
    <property type="evidence" value="ECO:0007669"/>
    <property type="project" value="InterPro"/>
</dbReference>
<evidence type="ECO:0000256" key="1">
    <source>
        <dbReference type="ARBA" id="ARBA00007812"/>
    </source>
</evidence>
<organism evidence="7 8">
    <name type="scientific">Prosthecochloris marina</name>
    <dbReference type="NCBI Taxonomy" id="2017681"/>
    <lineage>
        <taxon>Bacteria</taxon>
        <taxon>Pseudomonadati</taxon>
        <taxon>Chlorobiota</taxon>
        <taxon>Chlorobiia</taxon>
        <taxon>Chlorobiales</taxon>
        <taxon>Chlorobiaceae</taxon>
        <taxon>Prosthecochloris</taxon>
    </lineage>
</organism>
<feature type="domain" description="Thiamine pyrophosphate enzyme central" evidence="4">
    <location>
        <begin position="187"/>
        <end position="321"/>
    </location>
</feature>
<reference evidence="8" key="1">
    <citation type="submission" date="2017-10" db="EMBL/GenBank/DDBJ databases">
        <authorList>
            <person name="Gaisin V.A."/>
            <person name="Rysina M.S."/>
            <person name="Grouzdev D.S."/>
        </authorList>
    </citation>
    <scope>NUCLEOTIDE SEQUENCE [LARGE SCALE GENOMIC DNA]</scope>
    <source>
        <strain evidence="8">V1</strain>
    </source>
</reference>
<evidence type="ECO:0000259" key="5">
    <source>
        <dbReference type="Pfam" id="PF02775"/>
    </source>
</evidence>
<dbReference type="PANTHER" id="PTHR18968">
    <property type="entry name" value="THIAMINE PYROPHOSPHATE ENZYMES"/>
    <property type="match status" value="1"/>
</dbReference>
<dbReference type="OrthoDB" id="4494979at2"/>
<dbReference type="InterPro" id="IPR000399">
    <property type="entry name" value="TPP-bd_CS"/>
</dbReference>
<dbReference type="PANTHER" id="PTHR18968:SF129">
    <property type="entry name" value="ACETOLACTATE SYNTHASE"/>
    <property type="match status" value="1"/>
</dbReference>
<dbReference type="GO" id="GO:0009097">
    <property type="term" value="P:isoleucine biosynthetic process"/>
    <property type="evidence" value="ECO:0007669"/>
    <property type="project" value="TreeGrafter"/>
</dbReference>
<evidence type="ECO:0000313" key="8">
    <source>
        <dbReference type="Proteomes" id="UP000246278"/>
    </source>
</evidence>
<dbReference type="InterPro" id="IPR012001">
    <property type="entry name" value="Thiamin_PyroP_enz_TPP-bd_dom"/>
</dbReference>
<evidence type="ECO:0000259" key="4">
    <source>
        <dbReference type="Pfam" id="PF00205"/>
    </source>
</evidence>
<dbReference type="AlphaFoldDB" id="A0A317T392"/>
<dbReference type="GO" id="GO:0005948">
    <property type="term" value="C:acetolactate synthase complex"/>
    <property type="evidence" value="ECO:0007669"/>
    <property type="project" value="TreeGrafter"/>
</dbReference>
<dbReference type="GO" id="GO:0009099">
    <property type="term" value="P:L-valine biosynthetic process"/>
    <property type="evidence" value="ECO:0007669"/>
    <property type="project" value="TreeGrafter"/>
</dbReference>
<dbReference type="FunFam" id="3.40.50.970:FF:000007">
    <property type="entry name" value="Acetolactate synthase"/>
    <property type="match status" value="1"/>
</dbReference>
<gene>
    <name evidence="7" type="ORF">CR164_11585</name>
</gene>
<feature type="domain" description="Thiamine pyrophosphate enzyme TPP-binding" evidence="5">
    <location>
        <begin position="380"/>
        <end position="527"/>
    </location>
</feature>
<evidence type="ECO:0000256" key="2">
    <source>
        <dbReference type="ARBA" id="ARBA00023052"/>
    </source>
</evidence>
<dbReference type="CDD" id="cd07035">
    <property type="entry name" value="TPP_PYR_POX_like"/>
    <property type="match status" value="1"/>
</dbReference>
<evidence type="ECO:0000313" key="7">
    <source>
        <dbReference type="EMBL" id="PWW81178.1"/>
    </source>
</evidence>
<dbReference type="InterPro" id="IPR029035">
    <property type="entry name" value="DHS-like_NAD/FAD-binding_dom"/>
</dbReference>
<keyword evidence="2 3" id="KW-0786">Thiamine pyrophosphate</keyword>
<accession>A0A317T392</accession>
<comment type="similarity">
    <text evidence="1 3">Belongs to the TPP enzyme family.</text>
</comment>
<dbReference type="EMBL" id="PDNZ01000009">
    <property type="protein sequence ID" value="PWW81178.1"/>
    <property type="molecule type" value="Genomic_DNA"/>
</dbReference>
<proteinExistence type="inferred from homology"/>
<sequence>MKASDLFLQCLEEEGVKEIYGVPGEENADIMISLLDSPIEFVVCHHEQAAAFMADVSGRLTGKPGVCLSTLGPGATNMATGVANANMDNSPVVAIAAQAGTNRLHKESHQNMDAINLYKPITKWNQSVFQTDNIPEVVHKAFKLAATEKPGACMVELPEDIAQQETLVRPFNAAEKARRPAPDEKSVKQAVELLARAKKPIILAGNGCVRTRASKQLNRFVDKTGIHVANTFMGKGAISARHERCLFAAGLGLKDHVSYAFSKADLVICIGYDMVEWHPHFWNIGSDKKIIHIDFEPAEVDRHYRTDVEIVGDLAGSLWALTESLGESHSWDIREFRDERAHMLEELQEFGSDDGFLIKPQKILSDLRSVMRDEDILVSDVGAHKMWVARHYPTYHPGSCIISNGFCSMGIALPGALSAKRLYPEKNVVGLSGDGGFLMNVQELATAVQYDIPATILVWEDGGYGLIKWKQMNRFGKYSHTDFRNPDLVRMAESFGCNAVRVESARDLIPALQSGFLEKKKPTVIVVPVDYGENMKLTEKLGRIISH</sequence>
<dbReference type="PROSITE" id="PS00187">
    <property type="entry name" value="TPP_ENZYMES"/>
    <property type="match status" value="1"/>
</dbReference>
<dbReference type="GO" id="GO:0030976">
    <property type="term" value="F:thiamine pyrophosphate binding"/>
    <property type="evidence" value="ECO:0007669"/>
    <property type="project" value="InterPro"/>
</dbReference>
<protein>
    <submittedName>
        <fullName evidence="7">Acetolactate synthase large subunit</fullName>
    </submittedName>
</protein>
<evidence type="ECO:0000256" key="3">
    <source>
        <dbReference type="RuleBase" id="RU362132"/>
    </source>
</evidence>
<dbReference type="InterPro" id="IPR012000">
    <property type="entry name" value="Thiamin_PyroP_enz_cen_dom"/>
</dbReference>
<name>A0A317T392_9CHLB</name>
<dbReference type="Pfam" id="PF00205">
    <property type="entry name" value="TPP_enzyme_M"/>
    <property type="match status" value="1"/>
</dbReference>
<dbReference type="NCBIfam" id="NF006187">
    <property type="entry name" value="PRK08322.1"/>
    <property type="match status" value="1"/>
</dbReference>
<evidence type="ECO:0000259" key="6">
    <source>
        <dbReference type="Pfam" id="PF02776"/>
    </source>
</evidence>
<dbReference type="GO" id="GO:0003984">
    <property type="term" value="F:acetolactate synthase activity"/>
    <property type="evidence" value="ECO:0007669"/>
    <property type="project" value="TreeGrafter"/>
</dbReference>